<gene>
    <name evidence="1" type="ORF">PUN28_010996</name>
</gene>
<name>A0AAW2FIP7_9HYME</name>
<evidence type="ECO:0000313" key="2">
    <source>
        <dbReference type="Proteomes" id="UP001430953"/>
    </source>
</evidence>
<dbReference type="Proteomes" id="UP001430953">
    <property type="component" value="Unassembled WGS sequence"/>
</dbReference>
<accession>A0AAW2FIP7</accession>
<proteinExistence type="predicted"/>
<dbReference type="AlphaFoldDB" id="A0AAW2FIP7"/>
<protein>
    <submittedName>
        <fullName evidence="1">Uncharacterized protein</fullName>
    </submittedName>
</protein>
<sequence>MSDSSAASAANYSRQPSYFLVLADSVPFRQLTEQDVCKRHSACHESPRIFDERRCQLRCQNMSDSSAASVANYSRQPSYFLVLAVSVPFRQLTEQDVCKRHSACHESPRIFDERRCQLRCQNMSDSSAARVANYSRQPSYFLVLAVSVPIWQSTGQDVCKR</sequence>
<evidence type="ECO:0000313" key="1">
    <source>
        <dbReference type="EMBL" id="KAL0115821.1"/>
    </source>
</evidence>
<reference evidence="1 2" key="1">
    <citation type="submission" date="2023-03" db="EMBL/GenBank/DDBJ databases">
        <title>High recombination rates correlate with genetic variation in Cardiocondyla obscurior ants.</title>
        <authorList>
            <person name="Errbii M."/>
        </authorList>
    </citation>
    <scope>NUCLEOTIDE SEQUENCE [LARGE SCALE GENOMIC DNA]</scope>
    <source>
        <strain evidence="1">Alpha-2009</strain>
        <tissue evidence="1">Whole body</tissue>
    </source>
</reference>
<dbReference type="EMBL" id="JADYXP020000010">
    <property type="protein sequence ID" value="KAL0115821.1"/>
    <property type="molecule type" value="Genomic_DNA"/>
</dbReference>
<comment type="caution">
    <text evidence="1">The sequence shown here is derived from an EMBL/GenBank/DDBJ whole genome shotgun (WGS) entry which is preliminary data.</text>
</comment>
<organism evidence="1 2">
    <name type="scientific">Cardiocondyla obscurior</name>
    <dbReference type="NCBI Taxonomy" id="286306"/>
    <lineage>
        <taxon>Eukaryota</taxon>
        <taxon>Metazoa</taxon>
        <taxon>Ecdysozoa</taxon>
        <taxon>Arthropoda</taxon>
        <taxon>Hexapoda</taxon>
        <taxon>Insecta</taxon>
        <taxon>Pterygota</taxon>
        <taxon>Neoptera</taxon>
        <taxon>Endopterygota</taxon>
        <taxon>Hymenoptera</taxon>
        <taxon>Apocrita</taxon>
        <taxon>Aculeata</taxon>
        <taxon>Formicoidea</taxon>
        <taxon>Formicidae</taxon>
        <taxon>Myrmicinae</taxon>
        <taxon>Cardiocondyla</taxon>
    </lineage>
</organism>
<keyword evidence="2" id="KW-1185">Reference proteome</keyword>